<reference evidence="1" key="2">
    <citation type="submission" date="2021-08" db="EMBL/GenBank/DDBJ databases">
        <authorList>
            <person name="Tani A."/>
            <person name="Ola A."/>
            <person name="Ogura Y."/>
            <person name="Katsura K."/>
            <person name="Hayashi T."/>
        </authorList>
    </citation>
    <scope>NUCLEOTIDE SEQUENCE</scope>
    <source>
        <strain evidence="1">DSM 19015</strain>
    </source>
</reference>
<organism evidence="1 2">
    <name type="scientific">Methylobacterium iners</name>
    <dbReference type="NCBI Taxonomy" id="418707"/>
    <lineage>
        <taxon>Bacteria</taxon>
        <taxon>Pseudomonadati</taxon>
        <taxon>Pseudomonadota</taxon>
        <taxon>Alphaproteobacteria</taxon>
        <taxon>Hyphomicrobiales</taxon>
        <taxon>Methylobacteriaceae</taxon>
        <taxon>Methylobacterium</taxon>
    </lineage>
</organism>
<accession>A0ABQ4S3U4</accession>
<dbReference type="Proteomes" id="UP001055125">
    <property type="component" value="Unassembled WGS sequence"/>
</dbReference>
<dbReference type="EMBL" id="BPQP01000101">
    <property type="protein sequence ID" value="GJD97721.1"/>
    <property type="molecule type" value="Genomic_DNA"/>
</dbReference>
<proteinExistence type="predicted"/>
<keyword evidence="2" id="KW-1185">Reference proteome</keyword>
<dbReference type="RefSeq" id="WP_238246774.1">
    <property type="nucleotide sequence ID" value="NZ_BPQP01000101.1"/>
</dbReference>
<evidence type="ECO:0000313" key="2">
    <source>
        <dbReference type="Proteomes" id="UP001055125"/>
    </source>
</evidence>
<gene>
    <name evidence="1" type="ORF">OCOJLMKI_4954</name>
</gene>
<sequence>MPRAGRTEATFTPFADDAGIRSIGGLSIENGTDRIALHGSLDIGLDRRGLEQVRALKEAVDAIAAALESAELPEAVTEARRPTRTVKNPFA</sequence>
<reference evidence="1" key="1">
    <citation type="journal article" date="2021" name="Front. Microbiol.">
        <title>Comprehensive Comparative Genomics and Phenotyping of Methylobacterium Species.</title>
        <authorList>
            <person name="Alessa O."/>
            <person name="Ogura Y."/>
            <person name="Fujitani Y."/>
            <person name="Takami H."/>
            <person name="Hayashi T."/>
            <person name="Sahin N."/>
            <person name="Tani A."/>
        </authorList>
    </citation>
    <scope>NUCLEOTIDE SEQUENCE</scope>
    <source>
        <strain evidence="1">DSM 19015</strain>
    </source>
</reference>
<protein>
    <submittedName>
        <fullName evidence="1">Uncharacterized protein</fullName>
    </submittedName>
</protein>
<evidence type="ECO:0000313" key="1">
    <source>
        <dbReference type="EMBL" id="GJD97721.1"/>
    </source>
</evidence>
<comment type="caution">
    <text evidence="1">The sequence shown here is derived from an EMBL/GenBank/DDBJ whole genome shotgun (WGS) entry which is preliminary data.</text>
</comment>
<name>A0ABQ4S3U4_9HYPH</name>